<evidence type="ECO:0000259" key="10">
    <source>
        <dbReference type="Pfam" id="PF02927"/>
    </source>
</evidence>
<evidence type="ECO:0000313" key="11">
    <source>
        <dbReference type="EMBL" id="RBP52709.1"/>
    </source>
</evidence>
<sequence length="598" mass="64915">MKYNLRTLVHRTRWSAVVATGIVLTACGSQSGLNRESQDSLAIQPAAAAPSAPIKVNQIGYSVAARKVAIVPVDDVASAASKFDVVRVTDGVTVFSGDLSAPLFWEFSNETVQQANFSGFREAGSYLVRVAGVGDSYPFEIGDTVLGGVHKGALKSYYLNRSGMPIEAQYAGQHARAAGHPDTAVIVHESAATKARPAGTILSSPKGWYDAGDYGKYIVNSGISTYTLLTAYEHFADFYQTVVLDIPESANQVPDIIDEIKWNLDWMESMQDLDGGVYHKLTLKRFSAMDVQPSDEHGDRYIIGKSVTAALDYAAVMAVASRIMRGFETQFPGLSARYKDNAIRAFQWASDNPTALYQQPDDIKTGEYGDKDASDEFAWAAVELFLLTKDRRYFGEFLKHDVVPSGDLSWPRVAVLAYASLINGAEELLSDQSYAELSGKLIAAADTQVKVFTESAYAVAAEASDFEWGSNSNILNNGFLLLQAYRLTGDTKYRDAAFSTLDYVLGRNATGYSFVTGYGDLTPLNIHHRPSVADATPVPVPGFLAGGPHTGRQDKCPYPGDQPATNYADTVCSYSTNEIAINWNAPLVYLLAAKNDLD</sequence>
<evidence type="ECO:0000259" key="9">
    <source>
        <dbReference type="Pfam" id="PF00759"/>
    </source>
</evidence>
<evidence type="ECO:0000256" key="6">
    <source>
        <dbReference type="PROSITE-ProRule" id="PRU10059"/>
    </source>
</evidence>
<proteinExistence type="inferred from homology"/>
<keyword evidence="5 6" id="KW-0624">Polysaccharide degradation</keyword>
<dbReference type="Pfam" id="PF02927">
    <property type="entry name" value="CelD_N"/>
    <property type="match status" value="1"/>
</dbReference>
<comment type="similarity">
    <text evidence="1 6 8">Belongs to the glycosyl hydrolase 9 (cellulase E) family.</text>
</comment>
<keyword evidence="4 6" id="KW-0326">Glycosidase</keyword>
<dbReference type="PROSITE" id="PS51257">
    <property type="entry name" value="PROKAR_LIPOPROTEIN"/>
    <property type="match status" value="1"/>
</dbReference>
<dbReference type="InterPro" id="IPR018221">
    <property type="entry name" value="Glyco_hydro_9_His_AS"/>
</dbReference>
<name>A0A395JMD5_9GAMM</name>
<gene>
    <name evidence="11" type="ORF">DFR28_10191</name>
</gene>
<accession>A0A395JMD5</accession>
<evidence type="ECO:0000256" key="7">
    <source>
        <dbReference type="PROSITE-ProRule" id="PRU10060"/>
    </source>
</evidence>
<dbReference type="Gene3D" id="2.60.40.10">
    <property type="entry name" value="Immunoglobulins"/>
    <property type="match status" value="1"/>
</dbReference>
<keyword evidence="8" id="KW-0136">Cellulose degradation</keyword>
<evidence type="ECO:0000313" key="12">
    <source>
        <dbReference type="Proteomes" id="UP000253083"/>
    </source>
</evidence>
<feature type="active site" evidence="6">
    <location>
        <position position="527"/>
    </location>
</feature>
<protein>
    <recommendedName>
        <fullName evidence="8">Endoglucanase</fullName>
        <ecNumber evidence="8">3.2.1.4</ecNumber>
    </recommendedName>
</protein>
<evidence type="ECO:0000256" key="8">
    <source>
        <dbReference type="RuleBase" id="RU361166"/>
    </source>
</evidence>
<dbReference type="PROSITE" id="PS00592">
    <property type="entry name" value="GH9_2"/>
    <property type="match status" value="1"/>
</dbReference>
<dbReference type="RefSeq" id="WP_113952337.1">
    <property type="nucleotide sequence ID" value="NZ_QNRT01000001.1"/>
</dbReference>
<dbReference type="SUPFAM" id="SSF48208">
    <property type="entry name" value="Six-hairpin glycosidases"/>
    <property type="match status" value="1"/>
</dbReference>
<dbReference type="AlphaFoldDB" id="A0A395JMD5"/>
<dbReference type="CDD" id="cd02850">
    <property type="entry name" value="E_set_Cellulase_N"/>
    <property type="match status" value="1"/>
</dbReference>
<evidence type="ECO:0000256" key="3">
    <source>
        <dbReference type="ARBA" id="ARBA00023277"/>
    </source>
</evidence>
<dbReference type="Pfam" id="PF00759">
    <property type="entry name" value="Glyco_hydro_9"/>
    <property type="match status" value="1"/>
</dbReference>
<keyword evidence="3 6" id="KW-0119">Carbohydrate metabolism</keyword>
<dbReference type="InterPro" id="IPR013783">
    <property type="entry name" value="Ig-like_fold"/>
</dbReference>
<dbReference type="OrthoDB" id="9808897at2"/>
<evidence type="ECO:0000256" key="4">
    <source>
        <dbReference type="ARBA" id="ARBA00023295"/>
    </source>
</evidence>
<dbReference type="PROSITE" id="PS00698">
    <property type="entry name" value="GH9_3"/>
    <property type="match status" value="1"/>
</dbReference>
<dbReference type="EC" id="3.2.1.4" evidence="8"/>
<dbReference type="InterPro" id="IPR014756">
    <property type="entry name" value="Ig_E-set"/>
</dbReference>
<reference evidence="11 12" key="1">
    <citation type="submission" date="2018-06" db="EMBL/GenBank/DDBJ databases">
        <title>Genomic Encyclopedia of Type Strains, Phase IV (KMG-IV): sequencing the most valuable type-strain genomes for metagenomic binning, comparative biology and taxonomic classification.</title>
        <authorList>
            <person name="Goeker M."/>
        </authorList>
    </citation>
    <scope>NUCLEOTIDE SEQUENCE [LARGE SCALE GENOMIC DNA]</scope>
    <source>
        <strain evidence="11 12">DSM 24032</strain>
    </source>
</reference>
<dbReference type="Proteomes" id="UP000253083">
    <property type="component" value="Unassembled WGS sequence"/>
</dbReference>
<dbReference type="EMBL" id="QNRT01000001">
    <property type="protein sequence ID" value="RBP52709.1"/>
    <property type="molecule type" value="Genomic_DNA"/>
</dbReference>
<organism evidence="11 12">
    <name type="scientific">Arenicella xantha</name>
    <dbReference type="NCBI Taxonomy" id="644221"/>
    <lineage>
        <taxon>Bacteria</taxon>
        <taxon>Pseudomonadati</taxon>
        <taxon>Pseudomonadota</taxon>
        <taxon>Gammaproteobacteria</taxon>
        <taxon>Arenicellales</taxon>
        <taxon>Arenicellaceae</taxon>
        <taxon>Arenicella</taxon>
    </lineage>
</organism>
<dbReference type="GO" id="GO:0030245">
    <property type="term" value="P:cellulose catabolic process"/>
    <property type="evidence" value="ECO:0007669"/>
    <property type="project" value="UniProtKB-KW"/>
</dbReference>
<dbReference type="GO" id="GO:0008810">
    <property type="term" value="F:cellulase activity"/>
    <property type="evidence" value="ECO:0007669"/>
    <property type="project" value="UniProtKB-EC"/>
</dbReference>
<dbReference type="SUPFAM" id="SSF81296">
    <property type="entry name" value="E set domains"/>
    <property type="match status" value="1"/>
</dbReference>
<evidence type="ECO:0000256" key="2">
    <source>
        <dbReference type="ARBA" id="ARBA00022801"/>
    </source>
</evidence>
<dbReference type="InterPro" id="IPR004197">
    <property type="entry name" value="Cellulase_Ig-like"/>
</dbReference>
<feature type="active site" evidence="7">
    <location>
        <position position="578"/>
    </location>
</feature>
<feature type="domain" description="Glycoside hydrolase family 9" evidence="9">
    <location>
        <begin position="150"/>
        <end position="591"/>
    </location>
</feature>
<feature type="domain" description="Cellulase Ig-like" evidence="10">
    <location>
        <begin position="51"/>
        <end position="134"/>
    </location>
</feature>
<dbReference type="InterPro" id="IPR008928">
    <property type="entry name" value="6-hairpin_glycosidase_sf"/>
</dbReference>
<dbReference type="Gene3D" id="1.50.10.10">
    <property type="match status" value="1"/>
</dbReference>
<comment type="catalytic activity">
    <reaction evidence="8">
        <text>Endohydrolysis of (1-&gt;4)-beta-D-glucosidic linkages in cellulose, lichenin and cereal beta-D-glucans.</text>
        <dbReference type="EC" id="3.2.1.4"/>
    </reaction>
</comment>
<dbReference type="InterPro" id="IPR033126">
    <property type="entry name" value="Glyco_hydro_9_Asp/Glu_AS"/>
</dbReference>
<keyword evidence="12" id="KW-1185">Reference proteome</keyword>
<feature type="active site" evidence="7">
    <location>
        <position position="569"/>
    </location>
</feature>
<dbReference type="PANTHER" id="PTHR22298">
    <property type="entry name" value="ENDO-1,4-BETA-GLUCANASE"/>
    <property type="match status" value="1"/>
</dbReference>
<evidence type="ECO:0000256" key="5">
    <source>
        <dbReference type="ARBA" id="ARBA00023326"/>
    </source>
</evidence>
<comment type="caution">
    <text evidence="11">The sequence shown here is derived from an EMBL/GenBank/DDBJ whole genome shotgun (WGS) entry which is preliminary data.</text>
</comment>
<dbReference type="InterPro" id="IPR012341">
    <property type="entry name" value="6hp_glycosidase-like_sf"/>
</dbReference>
<dbReference type="InterPro" id="IPR001701">
    <property type="entry name" value="Glyco_hydro_9"/>
</dbReference>
<evidence type="ECO:0000256" key="1">
    <source>
        <dbReference type="ARBA" id="ARBA00007072"/>
    </source>
</evidence>
<dbReference type="InParanoid" id="A0A395JMD5"/>
<keyword evidence="2 6" id="KW-0378">Hydrolase</keyword>